<sequence length="259" mass="28187">MEDQSTNNRRRFIRNASIGTLAAISIPEIVSAALATAPIAKKVSIEKDDIILFQGDSITDAGRGNRNAVVANNTGALGNGYAFMAASQLLLKNPDKNLQIYNKGVSGNKVYQLADRWDADALAIKPTVLSIHIGVNDYWHTLNASNPYKGTIDNYIADYKKLLDRTKEALPNIKLIICEPFGVLDVKAVTKDWYPTFDLFKKAAKDIAAEYNAPFVPYQAAFDKAITPAPPSYWTGDGVHPSIAGAALMAETWLKAVKG</sequence>
<keyword evidence="2" id="KW-0378">Hydrolase</keyword>
<keyword evidence="3" id="KW-1185">Reference proteome</keyword>
<evidence type="ECO:0000313" key="3">
    <source>
        <dbReference type="Proteomes" id="UP000566071"/>
    </source>
</evidence>
<dbReference type="PANTHER" id="PTHR30383">
    <property type="entry name" value="THIOESTERASE 1/PROTEASE 1/LYSOPHOSPHOLIPASE L1"/>
    <property type="match status" value="1"/>
</dbReference>
<dbReference type="SUPFAM" id="SSF52266">
    <property type="entry name" value="SGNH hydrolase"/>
    <property type="match status" value="1"/>
</dbReference>
<dbReference type="InterPro" id="IPR051532">
    <property type="entry name" value="Ester_Hydrolysis_Enzymes"/>
</dbReference>
<evidence type="ECO:0000313" key="2">
    <source>
        <dbReference type="EMBL" id="NNU34083.1"/>
    </source>
</evidence>
<dbReference type="Pfam" id="PF13472">
    <property type="entry name" value="Lipase_GDSL_2"/>
    <property type="match status" value="1"/>
</dbReference>
<dbReference type="PANTHER" id="PTHR30383:SF5">
    <property type="entry name" value="SGNH HYDROLASE-TYPE ESTERASE DOMAIN-CONTAINING PROTEIN"/>
    <property type="match status" value="1"/>
</dbReference>
<dbReference type="Proteomes" id="UP000566071">
    <property type="component" value="Unassembled WGS sequence"/>
</dbReference>
<dbReference type="InterPro" id="IPR036514">
    <property type="entry name" value="SGNH_hydro_sf"/>
</dbReference>
<feature type="domain" description="SGNH hydrolase-type esterase" evidence="1">
    <location>
        <begin position="55"/>
        <end position="247"/>
    </location>
</feature>
<protein>
    <submittedName>
        <fullName evidence="2">SGNH/GDSL hydrolase family protein</fullName>
    </submittedName>
</protein>
<dbReference type="InterPro" id="IPR013830">
    <property type="entry name" value="SGNH_hydro"/>
</dbReference>
<reference evidence="2 3" key="1">
    <citation type="submission" date="2020-05" db="EMBL/GenBank/DDBJ databases">
        <authorList>
            <person name="Khan S.A."/>
            <person name="Jeon C.O."/>
            <person name="Chun B.H."/>
        </authorList>
    </citation>
    <scope>NUCLEOTIDE SEQUENCE [LARGE SCALE GENOMIC DNA]</scope>
    <source>
        <strain evidence="2 3">S1162</strain>
    </source>
</reference>
<dbReference type="CDD" id="cd01834">
    <property type="entry name" value="SGNH_hydrolase_like_2"/>
    <property type="match status" value="1"/>
</dbReference>
<dbReference type="GO" id="GO:0016787">
    <property type="term" value="F:hydrolase activity"/>
    <property type="evidence" value="ECO:0007669"/>
    <property type="project" value="UniProtKB-KW"/>
</dbReference>
<gene>
    <name evidence="2" type="ORF">HK413_07840</name>
</gene>
<evidence type="ECO:0000259" key="1">
    <source>
        <dbReference type="Pfam" id="PF13472"/>
    </source>
</evidence>
<dbReference type="Gene3D" id="3.40.50.1110">
    <property type="entry name" value="SGNH hydrolase"/>
    <property type="match status" value="1"/>
</dbReference>
<dbReference type="RefSeq" id="WP_175269767.1">
    <property type="nucleotide sequence ID" value="NZ_JABFCR010000030.1"/>
</dbReference>
<dbReference type="EMBL" id="JABFCR010000030">
    <property type="protein sequence ID" value="NNU34083.1"/>
    <property type="molecule type" value="Genomic_DNA"/>
</dbReference>
<dbReference type="PROSITE" id="PS51318">
    <property type="entry name" value="TAT"/>
    <property type="match status" value="1"/>
</dbReference>
<accession>A0ABX1W3A2</accession>
<dbReference type="InterPro" id="IPR006311">
    <property type="entry name" value="TAT_signal"/>
</dbReference>
<name>A0ABX1W3A2_9SPHI</name>
<comment type="caution">
    <text evidence="2">The sequence shown here is derived from an EMBL/GenBank/DDBJ whole genome shotgun (WGS) entry which is preliminary data.</text>
</comment>
<proteinExistence type="predicted"/>
<organism evidence="2 3">
    <name type="scientific">Mucilaginibacter humi</name>
    <dbReference type="NCBI Taxonomy" id="2732510"/>
    <lineage>
        <taxon>Bacteria</taxon>
        <taxon>Pseudomonadati</taxon>
        <taxon>Bacteroidota</taxon>
        <taxon>Sphingobacteriia</taxon>
        <taxon>Sphingobacteriales</taxon>
        <taxon>Sphingobacteriaceae</taxon>
        <taxon>Mucilaginibacter</taxon>
    </lineage>
</organism>